<organism evidence="2 3">
    <name type="scientific">Lentinus brumalis</name>
    <dbReference type="NCBI Taxonomy" id="2498619"/>
    <lineage>
        <taxon>Eukaryota</taxon>
        <taxon>Fungi</taxon>
        <taxon>Dikarya</taxon>
        <taxon>Basidiomycota</taxon>
        <taxon>Agaricomycotina</taxon>
        <taxon>Agaricomycetes</taxon>
        <taxon>Polyporales</taxon>
        <taxon>Polyporaceae</taxon>
        <taxon>Lentinus</taxon>
    </lineage>
</organism>
<accession>A0A371CSY4</accession>
<feature type="region of interest" description="Disordered" evidence="1">
    <location>
        <begin position="1"/>
        <end position="41"/>
    </location>
</feature>
<name>A0A371CSY4_9APHY</name>
<proteinExistence type="predicted"/>
<evidence type="ECO:0000313" key="3">
    <source>
        <dbReference type="Proteomes" id="UP000256964"/>
    </source>
</evidence>
<sequence length="86" mass="9730">MKQENVSMIVEQTRHDRKNLRAGTPATHMISSPRQSTHVERISPHQLTQSLHLPLVRAEPHARTLCSGPDALCHAPHSRRQLSRSN</sequence>
<dbReference type="EMBL" id="KZ857465">
    <property type="protein sequence ID" value="RDX43390.1"/>
    <property type="molecule type" value="Genomic_DNA"/>
</dbReference>
<evidence type="ECO:0000256" key="1">
    <source>
        <dbReference type="SAM" id="MobiDB-lite"/>
    </source>
</evidence>
<gene>
    <name evidence="2" type="ORF">OH76DRAFT_1410177</name>
</gene>
<protein>
    <submittedName>
        <fullName evidence="2">Uncharacterized protein</fullName>
    </submittedName>
</protein>
<dbReference type="Proteomes" id="UP000256964">
    <property type="component" value="Unassembled WGS sequence"/>
</dbReference>
<feature type="non-terminal residue" evidence="2">
    <location>
        <position position="86"/>
    </location>
</feature>
<reference evidence="2 3" key="1">
    <citation type="journal article" date="2018" name="Biotechnol. Biofuels">
        <title>Integrative visual omics of the white-rot fungus Polyporus brumalis exposes the biotechnological potential of its oxidative enzymes for delignifying raw plant biomass.</title>
        <authorList>
            <person name="Miyauchi S."/>
            <person name="Rancon A."/>
            <person name="Drula E."/>
            <person name="Hage H."/>
            <person name="Chaduli D."/>
            <person name="Favel A."/>
            <person name="Grisel S."/>
            <person name="Henrissat B."/>
            <person name="Herpoel-Gimbert I."/>
            <person name="Ruiz-Duenas F.J."/>
            <person name="Chevret D."/>
            <person name="Hainaut M."/>
            <person name="Lin J."/>
            <person name="Wang M."/>
            <person name="Pangilinan J."/>
            <person name="Lipzen A."/>
            <person name="Lesage-Meessen L."/>
            <person name="Navarro D."/>
            <person name="Riley R."/>
            <person name="Grigoriev I.V."/>
            <person name="Zhou S."/>
            <person name="Raouche S."/>
            <person name="Rosso M.N."/>
        </authorList>
    </citation>
    <scope>NUCLEOTIDE SEQUENCE [LARGE SCALE GENOMIC DNA]</scope>
    <source>
        <strain evidence="2 3">BRFM 1820</strain>
    </source>
</reference>
<keyword evidence="3" id="KW-1185">Reference proteome</keyword>
<dbReference type="AlphaFoldDB" id="A0A371CSY4"/>
<evidence type="ECO:0000313" key="2">
    <source>
        <dbReference type="EMBL" id="RDX43390.1"/>
    </source>
</evidence>